<dbReference type="InterPro" id="IPR003368">
    <property type="entry name" value="POMP_repeat"/>
</dbReference>
<protein>
    <recommendedName>
        <fullName evidence="11">Right handed beta helix domain-containing protein</fullName>
    </recommendedName>
</protein>
<evidence type="ECO:0000256" key="5">
    <source>
        <dbReference type="ARBA" id="ARBA00022729"/>
    </source>
</evidence>
<dbReference type="InterPro" id="IPR012334">
    <property type="entry name" value="Pectin_lyas_fold"/>
</dbReference>
<evidence type="ECO:0000256" key="4">
    <source>
        <dbReference type="ARBA" id="ARBA00022525"/>
    </source>
</evidence>
<gene>
    <name evidence="9" type="ORF">CYMTET_31570</name>
</gene>
<name>A0AAE0FGS2_9CHLO</name>
<dbReference type="InterPro" id="IPR006626">
    <property type="entry name" value="PbH1"/>
</dbReference>
<keyword evidence="10" id="KW-1185">Reference proteome</keyword>
<keyword evidence="5" id="KW-0732">Signal</keyword>
<evidence type="ECO:0000256" key="3">
    <source>
        <dbReference type="ARBA" id="ARBA00004613"/>
    </source>
</evidence>
<dbReference type="Proteomes" id="UP001190700">
    <property type="component" value="Unassembled WGS sequence"/>
</dbReference>
<keyword evidence="6" id="KW-0472">Membrane</keyword>
<evidence type="ECO:0000256" key="2">
    <source>
        <dbReference type="ARBA" id="ARBA00004442"/>
    </source>
</evidence>
<dbReference type="EMBL" id="LGRX02018746">
    <property type="protein sequence ID" value="KAK3259433.1"/>
    <property type="molecule type" value="Genomic_DNA"/>
</dbReference>
<feature type="compositionally biased region" description="Polar residues" evidence="8">
    <location>
        <begin position="206"/>
        <end position="233"/>
    </location>
</feature>
<dbReference type="SUPFAM" id="SSF51126">
    <property type="entry name" value="Pectin lyase-like"/>
    <property type="match status" value="3"/>
</dbReference>
<accession>A0AAE0FGS2</accession>
<evidence type="ECO:0000256" key="7">
    <source>
        <dbReference type="ARBA" id="ARBA00023237"/>
    </source>
</evidence>
<reference evidence="9 10" key="1">
    <citation type="journal article" date="2015" name="Genome Biol. Evol.">
        <title>Comparative Genomics of a Bacterivorous Green Alga Reveals Evolutionary Causalities and Consequences of Phago-Mixotrophic Mode of Nutrition.</title>
        <authorList>
            <person name="Burns J.A."/>
            <person name="Paasch A."/>
            <person name="Narechania A."/>
            <person name="Kim E."/>
        </authorList>
    </citation>
    <scope>NUCLEOTIDE SEQUENCE [LARGE SCALE GENOMIC DNA]</scope>
    <source>
        <strain evidence="9 10">PLY_AMNH</strain>
    </source>
</reference>
<evidence type="ECO:0000256" key="1">
    <source>
        <dbReference type="ARBA" id="ARBA00004196"/>
    </source>
</evidence>
<dbReference type="PANTHER" id="PTHR11319">
    <property type="entry name" value="G PROTEIN-COUPLED RECEPTOR-RELATED"/>
    <property type="match status" value="1"/>
</dbReference>
<dbReference type="Pfam" id="PF02415">
    <property type="entry name" value="Chlam_PMP"/>
    <property type="match status" value="1"/>
</dbReference>
<dbReference type="PANTHER" id="PTHR11319:SF35">
    <property type="entry name" value="OUTER MEMBRANE PROTEIN PMPC-RELATED"/>
    <property type="match status" value="1"/>
</dbReference>
<organism evidence="9 10">
    <name type="scientific">Cymbomonas tetramitiformis</name>
    <dbReference type="NCBI Taxonomy" id="36881"/>
    <lineage>
        <taxon>Eukaryota</taxon>
        <taxon>Viridiplantae</taxon>
        <taxon>Chlorophyta</taxon>
        <taxon>Pyramimonadophyceae</taxon>
        <taxon>Pyramimonadales</taxon>
        <taxon>Pyramimonadaceae</taxon>
        <taxon>Cymbomonas</taxon>
    </lineage>
</organism>
<feature type="region of interest" description="Disordered" evidence="8">
    <location>
        <begin position="204"/>
        <end position="336"/>
    </location>
</feature>
<keyword evidence="4" id="KW-0964">Secreted</keyword>
<comment type="caution">
    <text evidence="9">The sequence shown here is derived from an EMBL/GenBank/DDBJ whole genome shotgun (WGS) entry which is preliminary data.</text>
</comment>
<dbReference type="AlphaFoldDB" id="A0AAE0FGS2"/>
<keyword evidence="7" id="KW-0998">Cell outer membrane</keyword>
<dbReference type="GO" id="GO:0005576">
    <property type="term" value="C:extracellular region"/>
    <property type="evidence" value="ECO:0007669"/>
    <property type="project" value="UniProtKB-SubCell"/>
</dbReference>
<dbReference type="Gene3D" id="2.160.20.10">
    <property type="entry name" value="Single-stranded right-handed beta-helix, Pectin lyase-like"/>
    <property type="match status" value="1"/>
</dbReference>
<evidence type="ECO:0000313" key="10">
    <source>
        <dbReference type="Proteomes" id="UP001190700"/>
    </source>
</evidence>
<comment type="subcellular location">
    <subcellularLocation>
        <location evidence="1">Cell envelope</location>
    </subcellularLocation>
    <subcellularLocation>
        <location evidence="2">Cell outer membrane</location>
    </subcellularLocation>
    <subcellularLocation>
        <location evidence="3">Secreted</location>
    </subcellularLocation>
</comment>
<feature type="non-terminal residue" evidence="9">
    <location>
        <position position="1191"/>
    </location>
</feature>
<evidence type="ECO:0000313" key="9">
    <source>
        <dbReference type="EMBL" id="KAK3259433.1"/>
    </source>
</evidence>
<evidence type="ECO:0008006" key="11">
    <source>
        <dbReference type="Google" id="ProtNLM"/>
    </source>
</evidence>
<evidence type="ECO:0000256" key="8">
    <source>
        <dbReference type="SAM" id="MobiDB-lite"/>
    </source>
</evidence>
<dbReference type="InterPro" id="IPR011050">
    <property type="entry name" value="Pectin_lyase_fold/virulence"/>
</dbReference>
<dbReference type="SMART" id="SM00710">
    <property type="entry name" value="PbH1"/>
    <property type="match status" value="10"/>
</dbReference>
<evidence type="ECO:0000256" key="6">
    <source>
        <dbReference type="ARBA" id="ARBA00023136"/>
    </source>
</evidence>
<proteinExistence type="predicted"/>
<sequence>MSLDERRKLEIKHILHSIIVVCVLLPGVASQQILLEAKEKSVLPEVEDNLPPRKTDRKSGHSHLLGHELAVNSGDSRILSEEDVPLLTEAAHILVQAVVEERSNAKAESLHVVKASSRLVRLYELQVQVGWENSEYGSQLLHSIQGSVVDVGDSVLHFLEGTVSNTSGVDANETFSFSEAGSVNKQDAVRPAFQGFSRDEERALLQQASPPSPGSNSTVPAKGNTNDLTSRQQGPPPSDGPPAQGDADALPPMQQGPPPSDGPPAQGAADALPPMQQGPPPSDGPPAQGGSEGDLLTEYTAAPSAAVQSWQGPPELDQQQRPPPPEPYQLPSSCGTEETYDCPARYGGGQTECCDEDGDCADGDDAYCCNGELFCSNNAFPDLEDFVDSFAIPCPGDWDFAADAMNIAQLGDSEQEVVIETTSSSPYLELDEAISDQAVGSIVIQAELVLLEAELPFLSRRLNISGECDEAPDGLCTIDAQRQGIRVLSIRGHLAHVTLRRLHLTNGQQLNAEGGGCVSVVVKAFVLIHTCIVSSCEAQGYGGAGIGIAGDATAHIVESESFAGAGLGFIFGVVNITGSVIQDNYCVTENMGGGGLGLLMSRTLVSNSLIRNNSVSQFGGGFALLGTDMPGKPPLQIQDSLMENNYAPTEWGGALYSYYCNFTWYGTGMVPDWEEQPDVILQRCRLHNNSAVSGAAIYSSSYCYYRLTDSEVVMNIAATDGGAFKIDSTIMLMQGTLLANNSAENRGGAVDIYRDAAFKTSGQTIISGNSAPNGGGIYLGTGVDLTFESGTLVELNEAKNKGAGIYAEYDCRLNMTGAVFRRNSCGDNGGALMLSCNVDAVLRNCTLEKNYAEGSGGAIHTEECLQDSFPHEIQATPAWSIHVHDSVIASNWGGQLGGGIFAGYQARLVGVWFHDNHASLAGGAVAVLGANVTMHGCNAEWGGALMGGGGLFVSQGEGGTAAVTMSECVLANNSAGWGGGGACLFLGGGLEIHNSSVAYNSAAAGNGGALVVVTGGNATGNPELAALLNSTIAGSPTLEQLSADELGLVLDAALTLVATHFTGNRAEQGHGAVLHLDVPERLRLNMSEVRMEGNAAARGAGDCLYWHTVNRTQEEGAAPECVSCTCDGQTESLFTTNPITFAVHQPLGTPAPDPIGATSTEHIDPPITYVGMCSCARHLPSLTYPPPPCPA</sequence>